<dbReference type="SMART" id="SM00028">
    <property type="entry name" value="TPR"/>
    <property type="match status" value="4"/>
</dbReference>
<evidence type="ECO:0000313" key="4">
    <source>
        <dbReference type="Proteomes" id="UP000616724"/>
    </source>
</evidence>
<evidence type="ECO:0000259" key="2">
    <source>
        <dbReference type="Pfam" id="PF20703"/>
    </source>
</evidence>
<dbReference type="AlphaFoldDB" id="A0A8J3RY11"/>
<reference evidence="3 4" key="1">
    <citation type="submission" date="2021-01" db="EMBL/GenBank/DDBJ databases">
        <title>Whole genome shotgun sequence of Planobispora longispora NBRC 13918.</title>
        <authorList>
            <person name="Komaki H."/>
            <person name="Tamura T."/>
        </authorList>
    </citation>
    <scope>NUCLEOTIDE SEQUENCE [LARGE SCALE GENOMIC DNA]</scope>
    <source>
        <strain evidence="3 4">NBRC 13918</strain>
    </source>
</reference>
<organism evidence="3 4">
    <name type="scientific">Planobispora longispora</name>
    <dbReference type="NCBI Taxonomy" id="28887"/>
    <lineage>
        <taxon>Bacteria</taxon>
        <taxon>Bacillati</taxon>
        <taxon>Actinomycetota</taxon>
        <taxon>Actinomycetes</taxon>
        <taxon>Streptosporangiales</taxon>
        <taxon>Streptosporangiaceae</taxon>
        <taxon>Planobispora</taxon>
    </lineage>
</organism>
<dbReference type="Pfam" id="PF14559">
    <property type="entry name" value="TPR_19"/>
    <property type="match status" value="1"/>
</dbReference>
<name>A0A8J3RY11_9ACTN</name>
<evidence type="ECO:0000256" key="1">
    <source>
        <dbReference type="PROSITE-ProRule" id="PRU00339"/>
    </source>
</evidence>
<keyword evidence="1" id="KW-0802">TPR repeat</keyword>
<dbReference type="SUPFAM" id="SSF52540">
    <property type="entry name" value="P-loop containing nucleoside triphosphate hydrolases"/>
    <property type="match status" value="1"/>
</dbReference>
<keyword evidence="4" id="KW-1185">Reference proteome</keyword>
<protein>
    <recommendedName>
        <fullName evidence="2">Novel STAND NTPase 1 domain-containing protein</fullName>
    </recommendedName>
</protein>
<feature type="domain" description="Novel STAND NTPase 1" evidence="2">
    <location>
        <begin position="17"/>
        <end position="392"/>
    </location>
</feature>
<dbReference type="EMBL" id="BOOH01000057">
    <property type="protein sequence ID" value="GIH80218.1"/>
    <property type="molecule type" value="Genomic_DNA"/>
</dbReference>
<gene>
    <name evidence="3" type="ORF">Plo01_66470</name>
</gene>
<evidence type="ECO:0000313" key="3">
    <source>
        <dbReference type="EMBL" id="GIH80218.1"/>
    </source>
</evidence>
<accession>A0A8J3RY11</accession>
<dbReference type="SUPFAM" id="SSF48452">
    <property type="entry name" value="TPR-like"/>
    <property type="match status" value="1"/>
</dbReference>
<dbReference type="InterPro" id="IPR019734">
    <property type="entry name" value="TPR_rpt"/>
</dbReference>
<dbReference type="Pfam" id="PF20703">
    <property type="entry name" value="nSTAND1"/>
    <property type="match status" value="1"/>
</dbReference>
<dbReference type="InterPro" id="IPR049052">
    <property type="entry name" value="nSTAND1"/>
</dbReference>
<dbReference type="InterPro" id="IPR011990">
    <property type="entry name" value="TPR-like_helical_dom_sf"/>
</dbReference>
<dbReference type="Gene3D" id="1.25.40.10">
    <property type="entry name" value="Tetratricopeptide repeat domain"/>
    <property type="match status" value="1"/>
</dbReference>
<feature type="repeat" description="TPR" evidence="1">
    <location>
        <begin position="479"/>
        <end position="512"/>
    </location>
</feature>
<sequence>MSAVATATRREDRAIQPYVGLRPYEQSEHPLFFGRAQESRDIATVWQATGLTVLYGASGVGKTSLLNAGILPRIDSERADVLPVARVAPGGITVLSPRVPGNPYILALLSAWSPEEPLSSVVGLTVSEFLYRRPKRADQYGDPVPILAAIDQAEELFSGPVQRETEREDLLKQLAQAVEDHDGLHLLLSLREEHVAAVLPYERPLGHGSRTRFHLRPLKRAAALDAATKPLEYTARSFAPGAAELLIDDLRTVEIVDDEGRVTEIELDVVEPVQLQIVCSSLWESLPPELTEITEEHVHLHVDVDRFLTGFCKDVLTRVAAEQGVPVTEIQYWLRNNFVTEHGTRHIVNEGLQKTAGMPNAVARALEDCHLLKAEHRLGTRWYELQHDRLIAAVRQPERPATYLVDARAALARQDWETAGKLADEAIRAAEFDEVWVQAEAQEILGKAAAARGEIVTARHLFRKAAETFSMLQQFDGVARALTADGLLWLAQRDYAMAVEVLKSALSWAPNDPPTQLALGQALWRLGQPRAALTFLNGTLALADRPPAEALALRGEIHADMDMASEALRDLNRVRENQEPGTVAARALALALAGRFDAAEQEMLDALAAESGSGPVMLRAARVNALLGREAKAAELVSRALGALDPALPPHLRKQGEELARRLSA</sequence>
<proteinExistence type="predicted"/>
<dbReference type="Proteomes" id="UP000616724">
    <property type="component" value="Unassembled WGS sequence"/>
</dbReference>
<comment type="caution">
    <text evidence="3">The sequence shown here is derived from an EMBL/GenBank/DDBJ whole genome shotgun (WGS) entry which is preliminary data.</text>
</comment>
<dbReference type="InterPro" id="IPR027417">
    <property type="entry name" value="P-loop_NTPase"/>
</dbReference>
<dbReference type="PROSITE" id="PS50005">
    <property type="entry name" value="TPR"/>
    <property type="match status" value="1"/>
</dbReference>